<dbReference type="SUPFAM" id="SSF54690">
    <property type="entry name" value="Molybdopterin synthase subunit MoaE"/>
    <property type="match status" value="1"/>
</dbReference>
<dbReference type="EMBL" id="JACHXY010000003">
    <property type="protein sequence ID" value="MBB3159141.1"/>
    <property type="molecule type" value="Genomic_DNA"/>
</dbReference>
<sequence>MTTPDSGSPSDLPVRGAVRIARLSDTSLDLDAHLDAVEDSASGAVTTFVGRVRDTDPDASDAVIALEYSAHPDAEQALHRIAATAAEGTDAIVAVSHRVGRLGVGEAAVVIAVASGHRAEAFEVCRRVIETIKTDLPVWKRQVEADGTTAWKGLGG</sequence>
<dbReference type="Gene3D" id="3.90.1170.40">
    <property type="entry name" value="Molybdopterin biosynthesis MoaE subunit"/>
    <property type="match status" value="1"/>
</dbReference>
<dbReference type="AlphaFoldDB" id="A0A7W5CK70"/>
<evidence type="ECO:0000313" key="2">
    <source>
        <dbReference type="Proteomes" id="UP000543579"/>
    </source>
</evidence>
<accession>A0A7W5CK70</accession>
<dbReference type="InterPro" id="IPR036563">
    <property type="entry name" value="MoaE_sf"/>
</dbReference>
<proteinExistence type="predicted"/>
<dbReference type="RefSeq" id="WP_183420531.1">
    <property type="nucleotide sequence ID" value="NZ_JACHXY010000003.1"/>
</dbReference>
<organism evidence="1 2">
    <name type="scientific">Microbacterium proteolyticum</name>
    <dbReference type="NCBI Taxonomy" id="1572644"/>
    <lineage>
        <taxon>Bacteria</taxon>
        <taxon>Bacillati</taxon>
        <taxon>Actinomycetota</taxon>
        <taxon>Actinomycetes</taxon>
        <taxon>Micrococcales</taxon>
        <taxon>Microbacteriaceae</taxon>
        <taxon>Microbacterium</taxon>
    </lineage>
</organism>
<dbReference type="Proteomes" id="UP000543579">
    <property type="component" value="Unassembled WGS sequence"/>
</dbReference>
<dbReference type="PANTHER" id="PTHR23404">
    <property type="entry name" value="MOLYBDOPTERIN SYNTHASE RELATED"/>
    <property type="match status" value="1"/>
</dbReference>
<gene>
    <name evidence="1" type="ORF">FHS07_002859</name>
</gene>
<comment type="caution">
    <text evidence="1">The sequence shown here is derived from an EMBL/GenBank/DDBJ whole genome shotgun (WGS) entry which is preliminary data.</text>
</comment>
<evidence type="ECO:0000313" key="1">
    <source>
        <dbReference type="EMBL" id="MBB3159141.1"/>
    </source>
</evidence>
<name>A0A7W5CK70_9MICO</name>
<reference evidence="1 2" key="1">
    <citation type="submission" date="2020-08" db="EMBL/GenBank/DDBJ databases">
        <title>Genomic Encyclopedia of Type Strains, Phase III (KMG-III): the genomes of soil and plant-associated and newly described type strains.</title>
        <authorList>
            <person name="Whitman W."/>
        </authorList>
    </citation>
    <scope>NUCLEOTIDE SEQUENCE [LARGE SCALE GENOMIC DNA]</scope>
    <source>
        <strain evidence="1 2">CECT 8356</strain>
    </source>
</reference>
<keyword evidence="1" id="KW-0808">Transferase</keyword>
<dbReference type="Pfam" id="PF02391">
    <property type="entry name" value="MoaE"/>
    <property type="match status" value="1"/>
</dbReference>
<protein>
    <submittedName>
        <fullName evidence="1">Molybdopterin synthase catalytic subunit</fullName>
        <ecNumber evidence="1">2.8.1.12</ecNumber>
    </submittedName>
</protein>
<dbReference type="InterPro" id="IPR003448">
    <property type="entry name" value="Mopterin_biosynth_MoaE"/>
</dbReference>
<dbReference type="CDD" id="cd00756">
    <property type="entry name" value="MoaE"/>
    <property type="match status" value="1"/>
</dbReference>
<dbReference type="GO" id="GO:0006777">
    <property type="term" value="P:Mo-molybdopterin cofactor biosynthetic process"/>
    <property type="evidence" value="ECO:0007669"/>
    <property type="project" value="InterPro"/>
</dbReference>
<dbReference type="GO" id="GO:0030366">
    <property type="term" value="F:molybdopterin synthase activity"/>
    <property type="evidence" value="ECO:0007669"/>
    <property type="project" value="UniProtKB-EC"/>
</dbReference>
<dbReference type="EC" id="2.8.1.12" evidence="1"/>